<sequence>MKRKQIRFMSPSRVGHLTSQHTCSLMSDMIPFSPRYFQLSIACTITGSATVLRSGYTVTLPRTKSPPTSIAAKVHSEHRSTVNGGYACLGNLARSKIIPFGLVDTDGA</sequence>
<reference evidence="2" key="2">
    <citation type="submission" date="2015-01" db="EMBL/GenBank/DDBJ databases">
        <title>Evolutionary Origins and Diversification of the Mycorrhizal Mutualists.</title>
        <authorList>
            <consortium name="DOE Joint Genome Institute"/>
            <consortium name="Mycorrhizal Genomics Consortium"/>
            <person name="Kohler A."/>
            <person name="Kuo A."/>
            <person name="Nagy L.G."/>
            <person name="Floudas D."/>
            <person name="Copeland A."/>
            <person name="Barry K.W."/>
            <person name="Cichocki N."/>
            <person name="Veneault-Fourrey C."/>
            <person name="LaButti K."/>
            <person name="Lindquist E.A."/>
            <person name="Lipzen A."/>
            <person name="Lundell T."/>
            <person name="Morin E."/>
            <person name="Murat C."/>
            <person name="Riley R."/>
            <person name="Ohm R."/>
            <person name="Sun H."/>
            <person name="Tunlid A."/>
            <person name="Henrissat B."/>
            <person name="Grigoriev I.V."/>
            <person name="Hibbett D.S."/>
            <person name="Martin F."/>
        </authorList>
    </citation>
    <scope>NUCLEOTIDE SEQUENCE [LARGE SCALE GENOMIC DNA]</scope>
    <source>
        <strain evidence="2">Ve08.2h10</strain>
    </source>
</reference>
<gene>
    <name evidence="1" type="ORF">PAXRUDRAFT_827368</name>
</gene>
<keyword evidence="2" id="KW-1185">Reference proteome</keyword>
<dbReference type="HOGENOM" id="CLU_2197766_0_0_1"/>
<name>A0A0D0E8M6_9AGAM</name>
<dbReference type="InParanoid" id="A0A0D0E8M6"/>
<dbReference type="EMBL" id="KN825066">
    <property type="protein sequence ID" value="KIK95065.1"/>
    <property type="molecule type" value="Genomic_DNA"/>
</dbReference>
<proteinExistence type="predicted"/>
<protein>
    <submittedName>
        <fullName evidence="1">Uncharacterized protein</fullName>
    </submittedName>
</protein>
<evidence type="ECO:0000313" key="1">
    <source>
        <dbReference type="EMBL" id="KIK95065.1"/>
    </source>
</evidence>
<accession>A0A0D0E8M6</accession>
<organism evidence="1 2">
    <name type="scientific">Paxillus rubicundulus Ve08.2h10</name>
    <dbReference type="NCBI Taxonomy" id="930991"/>
    <lineage>
        <taxon>Eukaryota</taxon>
        <taxon>Fungi</taxon>
        <taxon>Dikarya</taxon>
        <taxon>Basidiomycota</taxon>
        <taxon>Agaricomycotina</taxon>
        <taxon>Agaricomycetes</taxon>
        <taxon>Agaricomycetidae</taxon>
        <taxon>Boletales</taxon>
        <taxon>Paxilineae</taxon>
        <taxon>Paxillaceae</taxon>
        <taxon>Paxillus</taxon>
    </lineage>
</organism>
<reference evidence="1 2" key="1">
    <citation type="submission" date="2014-04" db="EMBL/GenBank/DDBJ databases">
        <authorList>
            <consortium name="DOE Joint Genome Institute"/>
            <person name="Kuo A."/>
            <person name="Kohler A."/>
            <person name="Jargeat P."/>
            <person name="Nagy L.G."/>
            <person name="Floudas D."/>
            <person name="Copeland A."/>
            <person name="Barry K.W."/>
            <person name="Cichocki N."/>
            <person name="Veneault-Fourrey C."/>
            <person name="LaButti K."/>
            <person name="Lindquist E.A."/>
            <person name="Lipzen A."/>
            <person name="Lundell T."/>
            <person name="Morin E."/>
            <person name="Murat C."/>
            <person name="Sun H."/>
            <person name="Tunlid A."/>
            <person name="Henrissat B."/>
            <person name="Grigoriev I.V."/>
            <person name="Hibbett D.S."/>
            <person name="Martin F."/>
            <person name="Nordberg H.P."/>
            <person name="Cantor M.N."/>
            <person name="Hua S.X."/>
        </authorList>
    </citation>
    <scope>NUCLEOTIDE SEQUENCE [LARGE SCALE GENOMIC DNA]</scope>
    <source>
        <strain evidence="1 2">Ve08.2h10</strain>
    </source>
</reference>
<dbReference type="AlphaFoldDB" id="A0A0D0E8M6"/>
<evidence type="ECO:0000313" key="2">
    <source>
        <dbReference type="Proteomes" id="UP000054538"/>
    </source>
</evidence>
<dbReference type="Proteomes" id="UP000054538">
    <property type="component" value="Unassembled WGS sequence"/>
</dbReference>